<dbReference type="PANTHER" id="PTHR21225">
    <property type="entry name" value="PHOSPHO-2-DEHYDRO-3-DEOXYHEPTONATE ALDOLASE DAHP SYNTHETASE"/>
    <property type="match status" value="1"/>
</dbReference>
<dbReference type="SUPFAM" id="SSF51569">
    <property type="entry name" value="Aldolase"/>
    <property type="match status" value="1"/>
</dbReference>
<comment type="function">
    <text evidence="1 8">Stereospecific condensation of phosphoenolpyruvate (PEP) and D-erythrose-4-phosphate (E4P) giving rise to 3-deoxy-D-arabino-heptulosonate-7-phosphate (DAHP).</text>
</comment>
<dbReference type="GO" id="GO:0005737">
    <property type="term" value="C:cytoplasm"/>
    <property type="evidence" value="ECO:0007669"/>
    <property type="project" value="TreeGrafter"/>
</dbReference>
<dbReference type="PANTHER" id="PTHR21225:SF12">
    <property type="entry name" value="PHOSPHO-2-DEHYDRO-3-DEOXYHEPTONATE ALDOLASE, TYROSINE-INHIBITED"/>
    <property type="match status" value="1"/>
</dbReference>
<dbReference type="UniPathway" id="UPA00053">
    <property type="reaction ID" value="UER00084"/>
</dbReference>
<feature type="domain" description="DAHP synthetase I/KDSA" evidence="9">
    <location>
        <begin position="50"/>
        <end position="349"/>
    </location>
</feature>
<dbReference type="RefSeq" id="WP_156192786.1">
    <property type="nucleotide sequence ID" value="NZ_CP046452.1"/>
</dbReference>
<dbReference type="Gene3D" id="3.20.20.70">
    <property type="entry name" value="Aldolase class I"/>
    <property type="match status" value="1"/>
</dbReference>
<keyword evidence="6 8" id="KW-0057">Aromatic amino acid biosynthesis</keyword>
<dbReference type="EC" id="2.5.1.54" evidence="8"/>
<dbReference type="InterPro" id="IPR013785">
    <property type="entry name" value="Aldolase_TIM"/>
</dbReference>
<proteinExistence type="inferred from homology"/>
<dbReference type="NCBIfam" id="TIGR00034">
    <property type="entry name" value="aroFGH"/>
    <property type="match status" value="1"/>
</dbReference>
<reference evidence="11" key="1">
    <citation type="submission" date="2019-11" db="EMBL/GenBank/DDBJ databases">
        <title>Complete genome sequence of Corynebacterium kalinowskii 1959, a novel Corynebacterium species isolated from soil of a small paddock in Vilsendorf, Germany.</title>
        <authorList>
            <person name="Schaffert L."/>
            <person name="Ruwe M."/>
            <person name="Milse J."/>
            <person name="Hanuschka K."/>
            <person name="Ortseifen V."/>
            <person name="Droste J."/>
            <person name="Brandt D."/>
            <person name="Schlueter L."/>
            <person name="Kutter Y."/>
            <person name="Vinke S."/>
            <person name="Viehoefer P."/>
            <person name="Jacob L."/>
            <person name="Luebke N.-C."/>
            <person name="Schulte-Berndt E."/>
            <person name="Hain C."/>
            <person name="Linder M."/>
            <person name="Schmidt P."/>
            <person name="Wollenschlaeger L."/>
            <person name="Luttermann T."/>
            <person name="Thieme E."/>
            <person name="Hassa J."/>
            <person name="Haak M."/>
            <person name="Wittchen M."/>
            <person name="Mentz A."/>
            <person name="Persicke M."/>
            <person name="Busche T."/>
            <person name="Ruckert C."/>
        </authorList>
    </citation>
    <scope>NUCLEOTIDE SEQUENCE [LARGE SCALE GENOMIC DNA]</scope>
    <source>
        <strain evidence="11">1959</strain>
    </source>
</reference>
<evidence type="ECO:0000256" key="3">
    <source>
        <dbReference type="ARBA" id="ARBA00007985"/>
    </source>
</evidence>
<dbReference type="Proteomes" id="UP000427071">
    <property type="component" value="Chromosome"/>
</dbReference>
<dbReference type="AlphaFoldDB" id="A0A6B8VYR2"/>
<evidence type="ECO:0000256" key="5">
    <source>
        <dbReference type="ARBA" id="ARBA00022679"/>
    </source>
</evidence>
<dbReference type="GO" id="GO:0009073">
    <property type="term" value="P:aromatic amino acid family biosynthetic process"/>
    <property type="evidence" value="ECO:0007669"/>
    <property type="project" value="UniProtKB-KW"/>
</dbReference>
<dbReference type="FunFam" id="3.20.20.70:FF:000005">
    <property type="entry name" value="Phospho-2-dehydro-3-deoxyheptonate aldolase"/>
    <property type="match status" value="1"/>
</dbReference>
<evidence type="ECO:0000313" key="11">
    <source>
        <dbReference type="Proteomes" id="UP000427071"/>
    </source>
</evidence>
<dbReference type="GO" id="GO:0008652">
    <property type="term" value="P:amino acid biosynthetic process"/>
    <property type="evidence" value="ECO:0007669"/>
    <property type="project" value="UniProtKB-KW"/>
</dbReference>
<accession>A0A6B8VYR2</accession>
<evidence type="ECO:0000259" key="9">
    <source>
        <dbReference type="Pfam" id="PF00793"/>
    </source>
</evidence>
<comment type="similarity">
    <text evidence="3 8">Belongs to the class-I DAHP synthase family.</text>
</comment>
<dbReference type="InterPro" id="IPR006218">
    <property type="entry name" value="DAHP1/KDSA"/>
</dbReference>
<keyword evidence="11" id="KW-1185">Reference proteome</keyword>
<dbReference type="Pfam" id="PF00793">
    <property type="entry name" value="DAHP_synth_1"/>
    <property type="match status" value="1"/>
</dbReference>
<organism evidence="10 11">
    <name type="scientific">Corynebacterium kalinowskii</name>
    <dbReference type="NCBI Taxonomy" id="2675216"/>
    <lineage>
        <taxon>Bacteria</taxon>
        <taxon>Bacillati</taxon>
        <taxon>Actinomycetota</taxon>
        <taxon>Actinomycetes</taxon>
        <taxon>Mycobacteriales</taxon>
        <taxon>Corynebacteriaceae</taxon>
        <taxon>Corynebacterium</taxon>
    </lineage>
</organism>
<evidence type="ECO:0000256" key="2">
    <source>
        <dbReference type="ARBA" id="ARBA00004688"/>
    </source>
</evidence>
<evidence type="ECO:0000256" key="8">
    <source>
        <dbReference type="PIRNR" id="PIRNR001361"/>
    </source>
</evidence>
<protein>
    <recommendedName>
        <fullName evidence="8">Phospho-2-dehydro-3-deoxyheptonate aldolase</fullName>
        <ecNumber evidence="8">2.5.1.54</ecNumber>
    </recommendedName>
</protein>
<dbReference type="GO" id="GO:0009423">
    <property type="term" value="P:chorismate biosynthetic process"/>
    <property type="evidence" value="ECO:0007669"/>
    <property type="project" value="UniProtKB-UniPathway"/>
</dbReference>
<comment type="catalytic activity">
    <reaction evidence="7 8">
        <text>D-erythrose 4-phosphate + phosphoenolpyruvate + H2O = 7-phospho-2-dehydro-3-deoxy-D-arabino-heptonate + phosphate</text>
        <dbReference type="Rhea" id="RHEA:14717"/>
        <dbReference type="ChEBI" id="CHEBI:15377"/>
        <dbReference type="ChEBI" id="CHEBI:16897"/>
        <dbReference type="ChEBI" id="CHEBI:43474"/>
        <dbReference type="ChEBI" id="CHEBI:58394"/>
        <dbReference type="ChEBI" id="CHEBI:58702"/>
        <dbReference type="EC" id="2.5.1.54"/>
    </reaction>
</comment>
<gene>
    <name evidence="10" type="primary">aroG2</name>
    <name evidence="10" type="ORF">CKALI_07990</name>
</gene>
<dbReference type="GO" id="GO:0003849">
    <property type="term" value="F:3-deoxy-7-phosphoheptulonate synthase activity"/>
    <property type="evidence" value="ECO:0007669"/>
    <property type="project" value="UniProtKB-EC"/>
</dbReference>
<dbReference type="InterPro" id="IPR006219">
    <property type="entry name" value="DAHP_synth_1"/>
</dbReference>
<evidence type="ECO:0000256" key="1">
    <source>
        <dbReference type="ARBA" id="ARBA00003726"/>
    </source>
</evidence>
<dbReference type="KEGG" id="ckw:CKALI_07990"/>
<comment type="pathway">
    <text evidence="2 8">Metabolic intermediate biosynthesis; chorismate biosynthesis; chorismate from D-erythrose 4-phosphate and phosphoenolpyruvate: step 1/7.</text>
</comment>
<dbReference type="EMBL" id="CP046452">
    <property type="protein sequence ID" value="QGU02460.1"/>
    <property type="molecule type" value="Genomic_DNA"/>
</dbReference>
<dbReference type="NCBIfam" id="NF009395">
    <property type="entry name" value="PRK12755.1"/>
    <property type="match status" value="1"/>
</dbReference>
<evidence type="ECO:0000256" key="7">
    <source>
        <dbReference type="ARBA" id="ARBA00047508"/>
    </source>
</evidence>
<name>A0A6B8VYR2_9CORY</name>
<keyword evidence="4 8" id="KW-0028">Amino-acid biosynthesis</keyword>
<evidence type="ECO:0000256" key="4">
    <source>
        <dbReference type="ARBA" id="ARBA00022605"/>
    </source>
</evidence>
<evidence type="ECO:0000256" key="6">
    <source>
        <dbReference type="ARBA" id="ARBA00023141"/>
    </source>
</evidence>
<dbReference type="PIRSF" id="PIRSF001361">
    <property type="entry name" value="DAHP_synthase"/>
    <property type="match status" value="1"/>
</dbReference>
<evidence type="ECO:0000313" key="10">
    <source>
        <dbReference type="EMBL" id="QGU02460.1"/>
    </source>
</evidence>
<sequence length="364" mass="38810">MSAPVSLNNAASTSNRRVVAFHDLPTPAELLARLPLAPELAAKVEHDRQEIADIFAGEDDRLVVVVGPCSVHDPKAALDYAHRLAPLAERLSNDLKIVMRVYFEKPRTTVGWKGLINDPHLDGSYDIVHGLELARNVLLEVLATGLPVGCEFLEPNSPQYYADAVAWGAIGARTTESQVHRQLASGMSMPIGFKNGTDGGIQVAVDAAEAASHPHFFFGTSDEGQPAVVETAGNDNCHIILRGGSGGPNYGAADVEKALQLNDGQHLMIDASHANSGKDDVRQLEVIREIAEHIASGQESIAGIMIESFLVAGAQKLDPEKLRRNGGEGLVYGQSVTDKCIGIDDTVDLLAQLAAAVRSRRAAL</sequence>
<keyword evidence="5 8" id="KW-0808">Transferase</keyword>